<keyword evidence="1" id="KW-0472">Membrane</keyword>
<evidence type="ECO:0000313" key="3">
    <source>
        <dbReference type="Proteomes" id="UP000246569"/>
    </source>
</evidence>
<name>A0A317MR04_9GAMM</name>
<organism evidence="2 3">
    <name type="scientific">Plasticicumulans acidivorans</name>
    <dbReference type="NCBI Taxonomy" id="886464"/>
    <lineage>
        <taxon>Bacteria</taxon>
        <taxon>Pseudomonadati</taxon>
        <taxon>Pseudomonadota</taxon>
        <taxon>Gammaproteobacteria</taxon>
        <taxon>Candidatus Competibacteraceae</taxon>
        <taxon>Plasticicumulans</taxon>
    </lineage>
</organism>
<keyword evidence="1" id="KW-1133">Transmembrane helix</keyword>
<reference evidence="2 3" key="1">
    <citation type="submission" date="2018-05" db="EMBL/GenBank/DDBJ databases">
        <title>Genomic Encyclopedia of Type Strains, Phase IV (KMG-IV): sequencing the most valuable type-strain genomes for metagenomic binning, comparative biology and taxonomic classification.</title>
        <authorList>
            <person name="Goeker M."/>
        </authorList>
    </citation>
    <scope>NUCLEOTIDE SEQUENCE [LARGE SCALE GENOMIC DNA]</scope>
    <source>
        <strain evidence="2 3">DSM 23606</strain>
    </source>
</reference>
<dbReference type="EMBL" id="QGTJ01000013">
    <property type="protein sequence ID" value="PWV58892.1"/>
    <property type="molecule type" value="Genomic_DNA"/>
</dbReference>
<evidence type="ECO:0000256" key="1">
    <source>
        <dbReference type="SAM" id="Phobius"/>
    </source>
</evidence>
<feature type="transmembrane region" description="Helical" evidence="1">
    <location>
        <begin position="37"/>
        <end position="57"/>
    </location>
</feature>
<dbReference type="RefSeq" id="WP_110020131.1">
    <property type="nucleotide sequence ID" value="NZ_QGTJ01000013.1"/>
</dbReference>
<dbReference type="Proteomes" id="UP000246569">
    <property type="component" value="Unassembled WGS sequence"/>
</dbReference>
<comment type="caution">
    <text evidence="2">The sequence shown here is derived from an EMBL/GenBank/DDBJ whole genome shotgun (WGS) entry which is preliminary data.</text>
</comment>
<keyword evidence="3" id="KW-1185">Reference proteome</keyword>
<accession>A0A317MR04</accession>
<proteinExistence type="predicted"/>
<feature type="transmembrane region" description="Helical" evidence="1">
    <location>
        <begin position="7"/>
        <end position="31"/>
    </location>
</feature>
<protein>
    <submittedName>
        <fullName evidence="2">Uncharacterized protein</fullName>
    </submittedName>
</protein>
<gene>
    <name evidence="2" type="ORF">C7443_11373</name>
</gene>
<dbReference type="AlphaFoldDB" id="A0A317MR04"/>
<sequence length="76" mass="7963">MHRIGHWVLYIGIVLTVGGLIGGGVMIVSAGYAPAPLIALVPFGFLLTFTGLCMVVLHGPRSSDQAAPPSQRPHDD</sequence>
<evidence type="ECO:0000313" key="2">
    <source>
        <dbReference type="EMBL" id="PWV58892.1"/>
    </source>
</evidence>
<dbReference type="OrthoDB" id="5625942at2"/>
<keyword evidence="1" id="KW-0812">Transmembrane</keyword>